<evidence type="ECO:0000256" key="1">
    <source>
        <dbReference type="ARBA" id="ARBA00004123"/>
    </source>
</evidence>
<dbReference type="GO" id="GO:0005634">
    <property type="term" value="C:nucleus"/>
    <property type="evidence" value="ECO:0007669"/>
    <property type="project" value="UniProtKB-SubCell"/>
</dbReference>
<dbReference type="Pfam" id="PF01381">
    <property type="entry name" value="HTH_3"/>
    <property type="match status" value="1"/>
</dbReference>
<organism evidence="3 4">
    <name type="scientific">Trichonephila clavipes</name>
    <name type="common">Golden silk orbweaver</name>
    <name type="synonym">Nephila clavipes</name>
    <dbReference type="NCBI Taxonomy" id="2585209"/>
    <lineage>
        <taxon>Eukaryota</taxon>
        <taxon>Metazoa</taxon>
        <taxon>Ecdysozoa</taxon>
        <taxon>Arthropoda</taxon>
        <taxon>Chelicerata</taxon>
        <taxon>Arachnida</taxon>
        <taxon>Araneae</taxon>
        <taxon>Araneomorphae</taxon>
        <taxon>Entelegynae</taxon>
        <taxon>Araneoidea</taxon>
        <taxon>Nephilidae</taxon>
        <taxon>Trichonephila</taxon>
    </lineage>
</organism>
<dbReference type="InterPro" id="IPR001387">
    <property type="entry name" value="Cro/C1-type_HTH"/>
</dbReference>
<dbReference type="InterPro" id="IPR036388">
    <property type="entry name" value="WH-like_DNA-bd_sf"/>
</dbReference>
<proteinExistence type="predicted"/>
<evidence type="ECO:0000313" key="3">
    <source>
        <dbReference type="EMBL" id="GFX87820.1"/>
    </source>
</evidence>
<comment type="subcellular location">
    <subcellularLocation>
        <location evidence="1">Nucleus</location>
    </subcellularLocation>
</comment>
<gene>
    <name evidence="3" type="primary">AVEN_264601_1</name>
    <name evidence="3" type="ORF">TNCV_2190961</name>
</gene>
<name>A0A8X6R5A8_TRICX</name>
<dbReference type="Gene3D" id="1.10.10.10">
    <property type="entry name" value="Winged helix-like DNA-binding domain superfamily/Winged helix DNA-binding domain"/>
    <property type="match status" value="1"/>
</dbReference>
<reference evidence="3" key="1">
    <citation type="submission" date="2020-08" db="EMBL/GenBank/DDBJ databases">
        <title>Multicomponent nature underlies the extraordinary mechanical properties of spider dragline silk.</title>
        <authorList>
            <person name="Kono N."/>
            <person name="Nakamura H."/>
            <person name="Mori M."/>
            <person name="Yoshida Y."/>
            <person name="Ohtoshi R."/>
            <person name="Malay A.D."/>
            <person name="Moran D.A.P."/>
            <person name="Tomita M."/>
            <person name="Numata K."/>
            <person name="Arakawa K."/>
        </authorList>
    </citation>
    <scope>NUCLEOTIDE SEQUENCE</scope>
</reference>
<dbReference type="SUPFAM" id="SSF46689">
    <property type="entry name" value="Homeodomain-like"/>
    <property type="match status" value="1"/>
</dbReference>
<sequence>MTHRTHLDNFLRGRIIGRLEHGYTQQDVSEELGITQSVISRLWQRFQDDGHMSTRYSIYHLQVTTPNEVQYLEVTPKRNRLSTASSAFRHLSSTTVEHMWDVLGRQVEAHQPPLTCLPELHRGLRDE</sequence>
<dbReference type="PROSITE" id="PS50943">
    <property type="entry name" value="HTH_CROC1"/>
    <property type="match status" value="1"/>
</dbReference>
<feature type="domain" description="HTH cro/C1-type" evidence="2">
    <location>
        <begin position="18"/>
        <end position="42"/>
    </location>
</feature>
<evidence type="ECO:0000259" key="2">
    <source>
        <dbReference type="PROSITE" id="PS50943"/>
    </source>
</evidence>
<keyword evidence="4" id="KW-1185">Reference proteome</keyword>
<dbReference type="Proteomes" id="UP000887159">
    <property type="component" value="Unassembled WGS sequence"/>
</dbReference>
<dbReference type="InterPro" id="IPR009057">
    <property type="entry name" value="Homeodomain-like_sf"/>
</dbReference>
<accession>A0A8X6R5A8</accession>
<evidence type="ECO:0000313" key="4">
    <source>
        <dbReference type="Proteomes" id="UP000887159"/>
    </source>
</evidence>
<protein>
    <recommendedName>
        <fullName evidence="2">HTH cro/C1-type domain-containing protein</fullName>
    </recommendedName>
</protein>
<dbReference type="EMBL" id="BMAU01021039">
    <property type="protein sequence ID" value="GFX87820.1"/>
    <property type="molecule type" value="Genomic_DNA"/>
</dbReference>
<comment type="caution">
    <text evidence="3">The sequence shown here is derived from an EMBL/GenBank/DDBJ whole genome shotgun (WGS) entry which is preliminary data.</text>
</comment>
<dbReference type="CDD" id="cd00093">
    <property type="entry name" value="HTH_XRE"/>
    <property type="match status" value="1"/>
</dbReference>
<dbReference type="AlphaFoldDB" id="A0A8X6R5A8"/>